<comment type="subcellular location">
    <subcellularLocation>
        <location evidence="6">Mitochondrion</location>
    </subcellularLocation>
</comment>
<dbReference type="SUPFAM" id="SSF51971">
    <property type="entry name" value="Nucleotide-binding domain"/>
    <property type="match status" value="1"/>
</dbReference>
<evidence type="ECO:0000256" key="2">
    <source>
        <dbReference type="ARBA" id="ARBA00022630"/>
    </source>
</evidence>
<dbReference type="PRINTS" id="PR00419">
    <property type="entry name" value="ADXRDTASE"/>
</dbReference>
<feature type="binding site" evidence="8">
    <location>
        <position position="389"/>
    </location>
    <ligand>
        <name>NADP(+)</name>
        <dbReference type="ChEBI" id="CHEBI:58349"/>
    </ligand>
</feature>
<comment type="caution">
    <text evidence="9">The sequence shown here is derived from an EMBL/GenBank/DDBJ whole genome shotgun (WGS) entry which is preliminary data.</text>
</comment>
<dbReference type="GO" id="GO:0005739">
    <property type="term" value="C:mitochondrion"/>
    <property type="evidence" value="ECO:0007669"/>
    <property type="project" value="UniProtKB-SubCell"/>
</dbReference>
<dbReference type="InParanoid" id="A0A1V9XDU9"/>
<feature type="binding site" evidence="7">
    <location>
        <position position="97"/>
    </location>
    <ligand>
        <name>FAD</name>
        <dbReference type="ChEBI" id="CHEBI:57692"/>
    </ligand>
</feature>
<dbReference type="InterPro" id="IPR021163">
    <property type="entry name" value="Ferredox_Rdtase_adrenod"/>
</dbReference>
<dbReference type="PIRSF" id="PIRSF000362">
    <property type="entry name" value="FNR"/>
    <property type="match status" value="1"/>
</dbReference>
<evidence type="ECO:0000256" key="1">
    <source>
        <dbReference type="ARBA" id="ARBA00001974"/>
    </source>
</evidence>
<gene>
    <name evidence="9" type="ORF">BIW11_01476</name>
</gene>
<name>A0A1V9XDU9_9ACAR</name>
<dbReference type="PANTHER" id="PTHR48467">
    <property type="entry name" value="GLUTAMATE SYNTHASE 1 [NADH], CHLOROPLASTIC-LIKE"/>
    <property type="match status" value="1"/>
</dbReference>
<dbReference type="EC" id="1.18.1.6" evidence="6"/>
<evidence type="ECO:0000256" key="7">
    <source>
        <dbReference type="PIRSR" id="PIRSR000362-1"/>
    </source>
</evidence>
<comment type="catalytic activity">
    <reaction evidence="6">
        <text>2 reduced [adrenodoxin] + NADP(+) + H(+) = 2 oxidized [adrenodoxin] + NADPH</text>
        <dbReference type="Rhea" id="RHEA:42312"/>
        <dbReference type="Rhea" id="RHEA-COMP:9998"/>
        <dbReference type="Rhea" id="RHEA-COMP:9999"/>
        <dbReference type="ChEBI" id="CHEBI:15378"/>
        <dbReference type="ChEBI" id="CHEBI:33737"/>
        <dbReference type="ChEBI" id="CHEBI:33738"/>
        <dbReference type="ChEBI" id="CHEBI:57783"/>
        <dbReference type="ChEBI" id="CHEBI:58349"/>
        <dbReference type="EC" id="1.18.1.6"/>
    </reaction>
</comment>
<evidence type="ECO:0000313" key="10">
    <source>
        <dbReference type="Proteomes" id="UP000192247"/>
    </source>
</evidence>
<dbReference type="STRING" id="418985.A0A1V9XDU9"/>
<feature type="binding site" evidence="7">
    <location>
        <begin position="389"/>
        <end position="391"/>
    </location>
    <ligand>
        <name>FAD</name>
        <dbReference type="ChEBI" id="CHEBI:57692"/>
    </ligand>
</feature>
<evidence type="ECO:0000256" key="6">
    <source>
        <dbReference type="PIRNR" id="PIRNR000362"/>
    </source>
</evidence>
<keyword evidence="5 6" id="KW-0560">Oxidoreductase</keyword>
<keyword evidence="3 6" id="KW-0274">FAD</keyword>
<keyword evidence="10" id="KW-1185">Reference proteome</keyword>
<feature type="binding site" evidence="8">
    <location>
        <begin position="173"/>
        <end position="176"/>
    </location>
    <ligand>
        <name>NADP(+)</name>
        <dbReference type="ChEBI" id="CHEBI:58349"/>
    </ligand>
</feature>
<keyword evidence="4 6" id="KW-0521">NADP</keyword>
<comment type="cofactor">
    <cofactor evidence="1 6 7">
        <name>FAD</name>
        <dbReference type="ChEBI" id="CHEBI:57692"/>
    </cofactor>
</comment>
<evidence type="ECO:0000256" key="4">
    <source>
        <dbReference type="ARBA" id="ARBA00022857"/>
    </source>
</evidence>
<evidence type="ECO:0000256" key="3">
    <source>
        <dbReference type="ARBA" id="ARBA00022827"/>
    </source>
</evidence>
<dbReference type="InterPro" id="IPR055275">
    <property type="entry name" value="Ferredox_Rdtase"/>
</dbReference>
<feature type="binding site" evidence="8">
    <location>
        <position position="229"/>
    </location>
    <ligand>
        <name>NADP(+)</name>
        <dbReference type="ChEBI" id="CHEBI:58349"/>
    </ligand>
</feature>
<evidence type="ECO:0000256" key="8">
    <source>
        <dbReference type="PIRSR" id="PIRSR000362-2"/>
    </source>
</evidence>
<dbReference type="PANTHER" id="PTHR48467:SF1">
    <property type="entry name" value="GLUTAMATE SYNTHASE 1 [NADH], CHLOROPLASTIC-LIKE"/>
    <property type="match status" value="1"/>
</dbReference>
<feature type="binding site" evidence="7">
    <location>
        <position position="141"/>
    </location>
    <ligand>
        <name>FAD</name>
        <dbReference type="ChEBI" id="CHEBI:57692"/>
    </ligand>
</feature>
<reference evidence="9 10" key="1">
    <citation type="journal article" date="2017" name="Gigascience">
        <title>Draft genome of the honey bee ectoparasitic mite, Tropilaelaps mercedesae, is shaped by the parasitic life history.</title>
        <authorList>
            <person name="Dong X."/>
            <person name="Armstrong S.D."/>
            <person name="Xia D."/>
            <person name="Makepeace B.L."/>
            <person name="Darby A.C."/>
            <person name="Kadowaki T."/>
        </authorList>
    </citation>
    <scope>NUCLEOTIDE SEQUENCE [LARGE SCALE GENOMIC DNA]</scope>
    <source>
        <strain evidence="9">Wuxi-XJTLU</strain>
    </source>
</reference>
<feature type="binding site" evidence="8">
    <location>
        <begin position="217"/>
        <end position="218"/>
    </location>
    <ligand>
        <name>NADP(+)</name>
        <dbReference type="ChEBI" id="CHEBI:58349"/>
    </ligand>
</feature>
<evidence type="ECO:0000313" key="9">
    <source>
        <dbReference type="EMBL" id="OQR71571.1"/>
    </source>
</evidence>
<dbReference type="AlphaFoldDB" id="A0A1V9XDU9"/>
<accession>A0A1V9XDU9</accession>
<dbReference type="FunCoup" id="A0A1V9XDU9">
    <property type="interactions" value="1293"/>
</dbReference>
<protein>
    <recommendedName>
        <fullName evidence="6">NADPH:adrenodoxin oxidoreductase, mitochondrial</fullName>
        <ecNumber evidence="6">1.18.1.6</ecNumber>
    </recommendedName>
</protein>
<dbReference type="OrthoDB" id="333024at2759"/>
<dbReference type="EMBL" id="MNPL01014195">
    <property type="protein sequence ID" value="OQR71571.1"/>
    <property type="molecule type" value="Genomic_DNA"/>
</dbReference>
<dbReference type="GO" id="GO:0016491">
    <property type="term" value="F:oxidoreductase activity"/>
    <property type="evidence" value="ECO:0007669"/>
    <property type="project" value="UniProtKB-KW"/>
</dbReference>
<proteinExistence type="inferred from homology"/>
<dbReference type="Gene3D" id="3.40.50.720">
    <property type="entry name" value="NAD(P)-binding Rossmann-like Domain"/>
    <property type="match status" value="2"/>
</dbReference>
<evidence type="ECO:0000256" key="5">
    <source>
        <dbReference type="ARBA" id="ARBA00023002"/>
    </source>
</evidence>
<keyword evidence="2 6" id="KW-0285">Flavoprotein</keyword>
<comment type="similarity">
    <text evidence="6">Belongs to the ferredoxin--NADP reductase type 1 family.</text>
</comment>
<organism evidence="9 10">
    <name type="scientific">Tropilaelaps mercedesae</name>
    <dbReference type="NCBI Taxonomy" id="418985"/>
    <lineage>
        <taxon>Eukaryota</taxon>
        <taxon>Metazoa</taxon>
        <taxon>Ecdysozoa</taxon>
        <taxon>Arthropoda</taxon>
        <taxon>Chelicerata</taxon>
        <taxon>Arachnida</taxon>
        <taxon>Acari</taxon>
        <taxon>Parasitiformes</taxon>
        <taxon>Mesostigmata</taxon>
        <taxon>Gamasina</taxon>
        <taxon>Dermanyssoidea</taxon>
        <taxon>Laelapidae</taxon>
        <taxon>Tropilaelaps</taxon>
    </lineage>
</organism>
<keyword evidence="6" id="KW-0496">Mitochondrion</keyword>
<feature type="binding site" evidence="7">
    <location>
        <position position="382"/>
    </location>
    <ligand>
        <name>FAD</name>
        <dbReference type="ChEBI" id="CHEBI:57692"/>
    </ligand>
</feature>
<feature type="binding site" evidence="7">
    <location>
        <position position="77"/>
    </location>
    <ligand>
        <name>FAD</name>
        <dbReference type="ChEBI" id="CHEBI:57692"/>
    </ligand>
</feature>
<sequence>MLSRGGSLVRSSLGNFSSFGVAGTYGGHPAGSSADMGREIRFRAPVSLSTSAPNRRQHSTAAANVNVKVCVIGAGAAGFYTAQHVLKSPNTVVDIYESLPVPFGLVRYGVAPDHPEVKNCIHTFTQVAKNLRCNYFGNVKLGTDVSFRQFREAYHAVVLDINLDVERCVVIGQGNVALDVARILLSPLDKIKATDITEEAVETLSRSRVKRVTLVGRRGPLQVAFTIKELRELIKLPKTLSYLHEEDFAGIDVSKMERPRKRLTELMLKTLHEQPPSVVESCHKAKIWELKFLRSPLEFMEDIRAEGRVGSVLLAVNRLEDGGRVAVPTGRVEMISSGIVLKSIGYSSSCPDDDIPFDGRKGVIVNEAGRVAGLPGVYCSGWVKTGPVGVIVSTMNGSFETGANLLKDLNSGVIDSSVSKPGSDLIVNQILKEKGVRHVTFEQWEKINAYETEMGAKKNKLADKVLSVEKMLEIAFS</sequence>
<dbReference type="Proteomes" id="UP000192247">
    <property type="component" value="Unassembled WGS sequence"/>
</dbReference>
<dbReference type="Pfam" id="PF13450">
    <property type="entry name" value="NAD_binding_8"/>
    <property type="match status" value="1"/>
</dbReference>
<feature type="binding site" evidence="7">
    <location>
        <position position="105"/>
    </location>
    <ligand>
        <name>FAD</name>
        <dbReference type="ChEBI" id="CHEBI:57692"/>
    </ligand>
</feature>